<dbReference type="PANTHER" id="PTHR30383:SF24">
    <property type="entry name" value="THIOESTERASE 1_PROTEASE 1_LYSOPHOSPHOLIPASE L1"/>
    <property type="match status" value="1"/>
</dbReference>
<dbReference type="InterPro" id="IPR008265">
    <property type="entry name" value="Lipase_GDSL_AS"/>
</dbReference>
<dbReference type="AlphaFoldDB" id="A0A4Y1YQQ8"/>
<proteinExistence type="predicted"/>
<feature type="domain" description="SGNH hydrolase-type esterase" evidence="1">
    <location>
        <begin position="26"/>
        <end position="194"/>
    </location>
</feature>
<dbReference type="Gene3D" id="3.40.50.1110">
    <property type="entry name" value="SGNH hydrolase"/>
    <property type="match status" value="1"/>
</dbReference>
<dbReference type="KEGG" id="nst:Nstercoris_01646"/>
<reference evidence="2 3" key="1">
    <citation type="submission" date="2019-06" db="EMBL/GenBank/DDBJ databases">
        <title>Nitrosomonas stercoris KYUHI-S whole genome shotgun sequence.</title>
        <authorList>
            <person name="Nakagawa T."/>
            <person name="Tsuchiya Y."/>
            <person name="Takahashi R."/>
        </authorList>
    </citation>
    <scope>NUCLEOTIDE SEQUENCE [LARGE SCALE GENOMIC DNA]</scope>
    <source>
        <strain evidence="2 3">KYUHI-S</strain>
    </source>
</reference>
<dbReference type="GO" id="GO:0004622">
    <property type="term" value="F:phosphatidylcholine lysophospholipase activity"/>
    <property type="evidence" value="ECO:0007669"/>
    <property type="project" value="TreeGrafter"/>
</dbReference>
<protein>
    <submittedName>
        <fullName evidence="2">Esterase TesA</fullName>
    </submittedName>
</protein>
<gene>
    <name evidence="2" type="ORF">Nstercoris_01646</name>
</gene>
<dbReference type="Proteomes" id="UP000316473">
    <property type="component" value="Chromosome"/>
</dbReference>
<evidence type="ECO:0000259" key="1">
    <source>
        <dbReference type="Pfam" id="PF13472"/>
    </source>
</evidence>
<dbReference type="CDD" id="cd01822">
    <property type="entry name" value="Lysophospholipase_L1_like"/>
    <property type="match status" value="1"/>
</dbReference>
<dbReference type="PROSITE" id="PS01098">
    <property type="entry name" value="LIPASE_GDSL_SER"/>
    <property type="match status" value="1"/>
</dbReference>
<keyword evidence="3" id="KW-1185">Reference proteome</keyword>
<dbReference type="InterPro" id="IPR013830">
    <property type="entry name" value="SGNH_hydro"/>
</dbReference>
<dbReference type="GO" id="GO:0006629">
    <property type="term" value="P:lipid metabolic process"/>
    <property type="evidence" value="ECO:0007669"/>
    <property type="project" value="InterPro"/>
</dbReference>
<name>A0A4Y1YQQ8_9PROT</name>
<evidence type="ECO:0000313" key="2">
    <source>
        <dbReference type="EMBL" id="BBL35381.1"/>
    </source>
</evidence>
<dbReference type="SUPFAM" id="SSF52266">
    <property type="entry name" value="SGNH hydrolase"/>
    <property type="match status" value="1"/>
</dbReference>
<dbReference type="PANTHER" id="PTHR30383">
    <property type="entry name" value="THIOESTERASE 1/PROTEASE 1/LYSOPHOSPHOLIPASE L1"/>
    <property type="match status" value="1"/>
</dbReference>
<dbReference type="InterPro" id="IPR036514">
    <property type="entry name" value="SGNH_hydro_sf"/>
</dbReference>
<sequence>MFAILCLLVIYPFSSARSDTTIKIAVLGDSLSAGYGLPAESGWVNLLAQRLQLRSQLQSHPQSTKYKILNASISGEITLGGRKRIKQILENNQPDLVIIALGANDGLQGRSITSIYENLEAIILACKRYKAIPFLISMQLPPNYGISYTRKFHDIYAQLAKNQQIQLAPFLMEGFGDQPEFFQADGIHPTVQAQEKMLDNIWPALISVLQSGQISPEKTSLPDESVQ</sequence>
<dbReference type="EMBL" id="AP019755">
    <property type="protein sequence ID" value="BBL35381.1"/>
    <property type="molecule type" value="Genomic_DNA"/>
</dbReference>
<dbReference type="Pfam" id="PF13472">
    <property type="entry name" value="Lipase_GDSL_2"/>
    <property type="match status" value="1"/>
</dbReference>
<dbReference type="InterPro" id="IPR051532">
    <property type="entry name" value="Ester_Hydrolysis_Enzymes"/>
</dbReference>
<accession>A0A4Y1YQQ8</accession>
<evidence type="ECO:0000313" key="3">
    <source>
        <dbReference type="Proteomes" id="UP000316473"/>
    </source>
</evidence>
<organism evidence="2 3">
    <name type="scientific">Nitrosomonas stercoris</name>
    <dbReference type="NCBI Taxonomy" id="1444684"/>
    <lineage>
        <taxon>Bacteria</taxon>
        <taxon>Pseudomonadati</taxon>
        <taxon>Pseudomonadota</taxon>
        <taxon>Betaproteobacteria</taxon>
        <taxon>Nitrosomonadales</taxon>
        <taxon>Nitrosomonadaceae</taxon>
        <taxon>Nitrosomonas</taxon>
    </lineage>
</organism>